<dbReference type="InterPro" id="IPR005738">
    <property type="entry name" value="TopoIII"/>
</dbReference>
<dbReference type="InterPro" id="IPR013497">
    <property type="entry name" value="Topo_IA_cen"/>
</dbReference>
<organism evidence="17 18">
    <name type="scientific">Ottowia flava</name>
    <dbReference type="NCBI Taxonomy" id="2675430"/>
    <lineage>
        <taxon>Bacteria</taxon>
        <taxon>Pseudomonadati</taxon>
        <taxon>Pseudomonadota</taxon>
        <taxon>Betaproteobacteria</taxon>
        <taxon>Burkholderiales</taxon>
        <taxon>Comamonadaceae</taxon>
        <taxon>Ottowia</taxon>
    </lineage>
</organism>
<dbReference type="InterPro" id="IPR013826">
    <property type="entry name" value="Topo_IA_cen_sub3"/>
</dbReference>
<dbReference type="Pfam" id="PF13342">
    <property type="entry name" value="Toprim_Crpt"/>
    <property type="match status" value="2"/>
</dbReference>
<evidence type="ECO:0000256" key="12">
    <source>
        <dbReference type="ARBA" id="ARBA00032877"/>
    </source>
</evidence>
<dbReference type="PROSITE" id="PS50880">
    <property type="entry name" value="TOPRIM"/>
    <property type="match status" value="1"/>
</dbReference>
<dbReference type="Pfam" id="PF01751">
    <property type="entry name" value="Toprim"/>
    <property type="match status" value="1"/>
</dbReference>
<accession>A0ABW4KTV1</accession>
<dbReference type="SMART" id="SM00151">
    <property type="entry name" value="SWIB"/>
    <property type="match status" value="1"/>
</dbReference>
<evidence type="ECO:0000256" key="7">
    <source>
        <dbReference type="ARBA" id="ARBA00023125"/>
    </source>
</evidence>
<gene>
    <name evidence="17" type="ORF">ACFSF0_12385</name>
</gene>
<dbReference type="NCBIfam" id="NF005829">
    <property type="entry name" value="PRK07726.1"/>
    <property type="match status" value="1"/>
</dbReference>
<dbReference type="CDD" id="cd03362">
    <property type="entry name" value="TOPRIM_TopoIA_TopoIII"/>
    <property type="match status" value="1"/>
</dbReference>
<feature type="domain" description="DM2" evidence="15">
    <location>
        <begin position="915"/>
        <end position="991"/>
    </location>
</feature>
<keyword evidence="6" id="KW-0799">Topoisomerase</keyword>
<dbReference type="InterPro" id="IPR003602">
    <property type="entry name" value="Topo_IA_DNA-bd_dom"/>
</dbReference>
<dbReference type="Proteomes" id="UP001597304">
    <property type="component" value="Unassembled WGS sequence"/>
</dbReference>
<proteinExistence type="inferred from homology"/>
<keyword evidence="7" id="KW-0238">DNA-binding</keyword>
<dbReference type="InterPro" id="IPR003121">
    <property type="entry name" value="SWIB_MDM2_domain"/>
</dbReference>
<dbReference type="InterPro" id="IPR006171">
    <property type="entry name" value="TOPRIM_dom"/>
</dbReference>
<evidence type="ECO:0000313" key="18">
    <source>
        <dbReference type="Proteomes" id="UP001597304"/>
    </source>
</evidence>
<dbReference type="InterPro" id="IPR000380">
    <property type="entry name" value="Topo_IA"/>
</dbReference>
<dbReference type="InterPro" id="IPR036885">
    <property type="entry name" value="SWIB_MDM2_dom_sf"/>
</dbReference>
<dbReference type="Gene3D" id="1.10.290.10">
    <property type="entry name" value="Topoisomerase I, domain 4"/>
    <property type="match status" value="1"/>
</dbReference>
<keyword evidence="18" id="KW-1185">Reference proteome</keyword>
<feature type="domain" description="Toprim" evidence="14">
    <location>
        <begin position="2"/>
        <end position="141"/>
    </location>
</feature>
<dbReference type="PRINTS" id="PR00417">
    <property type="entry name" value="PRTPISMRASEI"/>
</dbReference>
<dbReference type="NCBIfam" id="TIGR01056">
    <property type="entry name" value="topB"/>
    <property type="match status" value="1"/>
</dbReference>
<dbReference type="InterPro" id="IPR003601">
    <property type="entry name" value="Topo_IA_2"/>
</dbReference>
<comment type="caution">
    <text evidence="17">The sequence shown here is derived from an EMBL/GenBank/DDBJ whole genome shotgun (WGS) entry which is preliminary data.</text>
</comment>
<dbReference type="InterPro" id="IPR019835">
    <property type="entry name" value="SWIB_domain"/>
</dbReference>
<evidence type="ECO:0000256" key="4">
    <source>
        <dbReference type="ARBA" id="ARBA00022723"/>
    </source>
</evidence>
<name>A0ABW4KTV1_9BURK</name>
<keyword evidence="8 17" id="KW-0413">Isomerase</keyword>
<dbReference type="Pfam" id="PF01131">
    <property type="entry name" value="Topoisom_bac"/>
    <property type="match status" value="1"/>
</dbReference>
<evidence type="ECO:0000256" key="6">
    <source>
        <dbReference type="ARBA" id="ARBA00023029"/>
    </source>
</evidence>
<dbReference type="PROSITE" id="PS00396">
    <property type="entry name" value="TOPO_IA_1"/>
    <property type="match status" value="1"/>
</dbReference>
<evidence type="ECO:0000313" key="17">
    <source>
        <dbReference type="EMBL" id="MFD1711410.1"/>
    </source>
</evidence>
<dbReference type="SMART" id="SM00493">
    <property type="entry name" value="TOPRIM"/>
    <property type="match status" value="1"/>
</dbReference>
<dbReference type="Gene3D" id="1.10.460.10">
    <property type="entry name" value="Topoisomerase I, domain 2"/>
    <property type="match status" value="1"/>
</dbReference>
<reference evidence="18" key="1">
    <citation type="journal article" date="2019" name="Int. J. Syst. Evol. Microbiol.">
        <title>The Global Catalogue of Microorganisms (GCM) 10K type strain sequencing project: providing services to taxonomists for standard genome sequencing and annotation.</title>
        <authorList>
            <consortium name="The Broad Institute Genomics Platform"/>
            <consortium name="The Broad Institute Genome Sequencing Center for Infectious Disease"/>
            <person name="Wu L."/>
            <person name="Ma J."/>
        </authorList>
    </citation>
    <scope>NUCLEOTIDE SEQUENCE [LARGE SCALE GENOMIC DNA]</scope>
    <source>
        <strain evidence="18">LMG 29247</strain>
    </source>
</reference>
<dbReference type="CDD" id="cd00186">
    <property type="entry name" value="TOP1Ac"/>
    <property type="match status" value="1"/>
</dbReference>
<dbReference type="SUPFAM" id="SSF56712">
    <property type="entry name" value="Prokaryotic type I DNA topoisomerase"/>
    <property type="match status" value="1"/>
</dbReference>
<dbReference type="CDD" id="cd10567">
    <property type="entry name" value="SWIB-MDM2_like"/>
    <property type="match status" value="1"/>
</dbReference>
<comment type="similarity">
    <text evidence="2">Belongs to the type IA topoisomerase family.</text>
</comment>
<dbReference type="PROSITE" id="PS52039">
    <property type="entry name" value="TOPO_IA_2"/>
    <property type="match status" value="1"/>
</dbReference>
<sequence length="991" mass="109304">MKTLVIAEKPSVAQDIVRALTPVAGKFDKHDDHFESERYVVTSAVGHLVEIQAPEQYDVKRGKWSFAHLPVIPPHFDLKPVDKTKTRLNAVVKLARRKDVTALINACDAGREGELIFRLIEQYAFEGKHAAKPVQRLWLQSMTPQAIRDGFDHLRSDQQMQGLADAARSRSEADWLVGINGTRAMTAFNSRDGGFFLTTVGRVQTPTLAVVVEREEQIRKHIARDYWEVHASFLAEAGEYAGKWFNPGWKKDPEDADKRADRVWTQAEAQAIADAVRGKACSVTEESKPSTQASPLLFDLTSLQREANGKFGFSAKTTLALAQSLYERHKALTYPRTDSRFLPEDYLKVARQTFEMLATGHQNHLAPYAKQALDQNYVKPTKRIFDNSKVSDHFAIIPTLQEPGQLSEAERKLYDLVVRRFMAVFFPSAEYQVTTRITTASHEGQAYNFQSNGKVLVKPGWLAIYGKEADSEMEKKEGESSKTMVPVKAGELVRNESVEMRALQTRPPARYSEATLLGAMEGAGKFIEDDELREAMQEKGLGTPATRAAIIEGLITEKYILREGREMIPTAKAFQLMTLLRGLQVDELTRPALTGDWEYKLAQMEKGQLSRSAFMQDIAAMTEHIVKKAKEYDRDTVPGDYATLATPCPHCGGIVKENYRRYACTGKSGSGDDACGFSFTKSPAGRTFEIAEAEALVRDKHIGPLEGFRSKAGWPFVAEIALAWSEEDQNWKLEFDFGDDAKAEQTGEIVDLSAVPSVGPCPKCGSPVKAFGKSYVCEKSVPTEAQPVPSCDFKSGQVILQQPVDAEQMGKLLNEGKTDLLDKFVSMRTRRAFKARLTWSAEENKVIFEFEPREGARKYPPRKTAATGASATKKVAARAGGTSAGASKDTKAPAAKKAPAKKTAAAAKTAKPKAPRAGTLKPSPALAAVIGDGPFGRGEVMKLLWDYIKAHNLQDPKDKRTILADDKLKPIFGADSVGMFKLAGIVGGQLS</sequence>
<evidence type="ECO:0000259" key="15">
    <source>
        <dbReference type="PROSITE" id="PS51925"/>
    </source>
</evidence>
<evidence type="ECO:0000259" key="14">
    <source>
        <dbReference type="PROSITE" id="PS50880"/>
    </source>
</evidence>
<dbReference type="InterPro" id="IPR013824">
    <property type="entry name" value="Topo_IA_cen_sub1"/>
</dbReference>
<dbReference type="InterPro" id="IPR013825">
    <property type="entry name" value="Topo_IA_cen_sub2"/>
</dbReference>
<protein>
    <recommendedName>
        <fullName evidence="3">DNA topoisomerase</fullName>
        <ecNumber evidence="3">5.6.2.1</ecNumber>
    </recommendedName>
    <alternativeName>
        <fullName evidence="12">Omega-protein</fullName>
    </alternativeName>
    <alternativeName>
        <fullName evidence="11">Relaxing enzyme</fullName>
    </alternativeName>
    <alternativeName>
        <fullName evidence="9">Swivelase</fullName>
    </alternativeName>
    <alternativeName>
        <fullName evidence="10">Untwisting enzyme</fullName>
    </alternativeName>
</protein>
<dbReference type="PROSITE" id="PS51925">
    <property type="entry name" value="SWIB_MDM2"/>
    <property type="match status" value="1"/>
</dbReference>
<dbReference type="InterPro" id="IPR034144">
    <property type="entry name" value="TOPRIM_TopoIII"/>
</dbReference>
<dbReference type="SMART" id="SM00436">
    <property type="entry name" value="TOP1Bc"/>
    <property type="match status" value="1"/>
</dbReference>
<dbReference type="RefSeq" id="WP_147913791.1">
    <property type="nucleotide sequence ID" value="NZ_JBHUEJ010000027.1"/>
</dbReference>
<evidence type="ECO:0000259" key="16">
    <source>
        <dbReference type="PROSITE" id="PS52039"/>
    </source>
</evidence>
<evidence type="ECO:0000256" key="8">
    <source>
        <dbReference type="ARBA" id="ARBA00023235"/>
    </source>
</evidence>
<dbReference type="NCBIfam" id="NF006032">
    <property type="entry name" value="PRK08173.1"/>
    <property type="match status" value="1"/>
</dbReference>
<dbReference type="InterPro" id="IPR025589">
    <property type="entry name" value="Toprim_C_rpt"/>
</dbReference>
<dbReference type="PANTHER" id="PTHR11390">
    <property type="entry name" value="PROKARYOTIC DNA TOPOISOMERASE"/>
    <property type="match status" value="1"/>
</dbReference>
<dbReference type="InterPro" id="IPR023406">
    <property type="entry name" value="Topo_IA_AS"/>
</dbReference>
<evidence type="ECO:0000256" key="3">
    <source>
        <dbReference type="ARBA" id="ARBA00012891"/>
    </source>
</evidence>
<dbReference type="EMBL" id="JBHUEJ010000027">
    <property type="protein sequence ID" value="MFD1711410.1"/>
    <property type="molecule type" value="Genomic_DNA"/>
</dbReference>
<dbReference type="Pfam" id="PF02201">
    <property type="entry name" value="SWIB"/>
    <property type="match status" value="1"/>
</dbReference>
<feature type="compositionally biased region" description="Low complexity" evidence="13">
    <location>
        <begin position="863"/>
        <end position="909"/>
    </location>
</feature>
<keyword evidence="5" id="KW-0460">Magnesium</keyword>
<dbReference type="Gene3D" id="3.40.50.140">
    <property type="match status" value="1"/>
</dbReference>
<dbReference type="SMART" id="SM00437">
    <property type="entry name" value="TOP1Ac"/>
    <property type="match status" value="1"/>
</dbReference>
<evidence type="ECO:0000256" key="1">
    <source>
        <dbReference type="ARBA" id="ARBA00000213"/>
    </source>
</evidence>
<dbReference type="PANTHER" id="PTHR11390:SF21">
    <property type="entry name" value="DNA TOPOISOMERASE 3-ALPHA"/>
    <property type="match status" value="1"/>
</dbReference>
<dbReference type="Gene3D" id="2.70.20.10">
    <property type="entry name" value="Topoisomerase I, domain 3"/>
    <property type="match status" value="1"/>
</dbReference>
<evidence type="ECO:0000256" key="9">
    <source>
        <dbReference type="ARBA" id="ARBA00030003"/>
    </source>
</evidence>
<feature type="region of interest" description="Disordered" evidence="13">
    <location>
        <begin position="857"/>
        <end position="920"/>
    </location>
</feature>
<dbReference type="Gene3D" id="1.10.245.10">
    <property type="entry name" value="SWIB/MDM2 domain"/>
    <property type="match status" value="1"/>
</dbReference>
<dbReference type="EC" id="5.6.2.1" evidence="3"/>
<dbReference type="GO" id="GO:0003917">
    <property type="term" value="F:DNA topoisomerase type I (single strand cut, ATP-independent) activity"/>
    <property type="evidence" value="ECO:0007669"/>
    <property type="project" value="UniProtKB-EC"/>
</dbReference>
<dbReference type="InterPro" id="IPR023405">
    <property type="entry name" value="Topo_IA_core_domain"/>
</dbReference>
<evidence type="ECO:0000256" key="5">
    <source>
        <dbReference type="ARBA" id="ARBA00022842"/>
    </source>
</evidence>
<comment type="catalytic activity">
    <reaction evidence="1">
        <text>ATP-independent breakage of single-stranded DNA, followed by passage and rejoining.</text>
        <dbReference type="EC" id="5.6.2.1"/>
    </reaction>
</comment>
<feature type="domain" description="Topo IA-type catalytic" evidence="16">
    <location>
        <begin position="160"/>
        <end position="626"/>
    </location>
</feature>
<evidence type="ECO:0000256" key="13">
    <source>
        <dbReference type="SAM" id="MobiDB-lite"/>
    </source>
</evidence>
<keyword evidence="4" id="KW-0479">Metal-binding</keyword>
<evidence type="ECO:0000256" key="11">
    <source>
        <dbReference type="ARBA" id="ARBA00032235"/>
    </source>
</evidence>
<dbReference type="SUPFAM" id="SSF47592">
    <property type="entry name" value="SWIB/MDM2 domain"/>
    <property type="match status" value="1"/>
</dbReference>
<dbReference type="NCBIfam" id="NF011313">
    <property type="entry name" value="PRK14724.1"/>
    <property type="match status" value="1"/>
</dbReference>
<evidence type="ECO:0000256" key="2">
    <source>
        <dbReference type="ARBA" id="ARBA00009446"/>
    </source>
</evidence>
<evidence type="ECO:0000256" key="10">
    <source>
        <dbReference type="ARBA" id="ARBA00031985"/>
    </source>
</evidence>